<accession>A0A8T2N4F2</accession>
<dbReference type="Proteomes" id="UP000824540">
    <property type="component" value="Unassembled WGS sequence"/>
</dbReference>
<proteinExistence type="predicted"/>
<name>A0A8T2N4F2_9TELE</name>
<comment type="caution">
    <text evidence="1">The sequence shown here is derived from an EMBL/GenBank/DDBJ whole genome shotgun (WGS) entry which is preliminary data.</text>
</comment>
<keyword evidence="2" id="KW-1185">Reference proteome</keyword>
<evidence type="ECO:0000313" key="2">
    <source>
        <dbReference type="Proteomes" id="UP000824540"/>
    </source>
</evidence>
<gene>
    <name evidence="1" type="ORF">JZ751_005399</name>
</gene>
<protein>
    <submittedName>
        <fullName evidence="1">Uncharacterized protein</fullName>
    </submittedName>
</protein>
<reference evidence="1" key="1">
    <citation type="thesis" date="2021" institute="BYU ScholarsArchive" country="Provo, UT, USA">
        <title>Applications of and Algorithms for Genome Assembly and Genomic Analyses with an Emphasis on Marine Teleosts.</title>
        <authorList>
            <person name="Pickett B.D."/>
        </authorList>
    </citation>
    <scope>NUCLEOTIDE SEQUENCE</scope>
    <source>
        <strain evidence="1">HI-2016</strain>
    </source>
</reference>
<dbReference type="AlphaFoldDB" id="A0A8T2N4F2"/>
<organism evidence="1 2">
    <name type="scientific">Albula glossodonta</name>
    <name type="common">roundjaw bonefish</name>
    <dbReference type="NCBI Taxonomy" id="121402"/>
    <lineage>
        <taxon>Eukaryota</taxon>
        <taxon>Metazoa</taxon>
        <taxon>Chordata</taxon>
        <taxon>Craniata</taxon>
        <taxon>Vertebrata</taxon>
        <taxon>Euteleostomi</taxon>
        <taxon>Actinopterygii</taxon>
        <taxon>Neopterygii</taxon>
        <taxon>Teleostei</taxon>
        <taxon>Albuliformes</taxon>
        <taxon>Albulidae</taxon>
        <taxon>Albula</taxon>
    </lineage>
</organism>
<evidence type="ECO:0000313" key="1">
    <source>
        <dbReference type="EMBL" id="KAG9335295.1"/>
    </source>
</evidence>
<dbReference type="EMBL" id="JAFBMS010000124">
    <property type="protein sequence ID" value="KAG9335295.1"/>
    <property type="molecule type" value="Genomic_DNA"/>
</dbReference>
<sequence length="66" mass="7326">MRSAHPLVELEVATVTEALGWAEKVEAAEQAAATRRVTQAGRGRELGESRIPSVRDLIPPQPFWWC</sequence>